<reference evidence="22 24" key="1">
    <citation type="journal article" date="2012" name="Nature">
        <title>Algal genomes reveal evolutionary mosaicism and the fate of nucleomorphs.</title>
        <authorList>
            <consortium name="DOE Joint Genome Institute"/>
            <person name="Curtis B.A."/>
            <person name="Tanifuji G."/>
            <person name="Burki F."/>
            <person name="Gruber A."/>
            <person name="Irimia M."/>
            <person name="Maruyama S."/>
            <person name="Arias M.C."/>
            <person name="Ball S.G."/>
            <person name="Gile G.H."/>
            <person name="Hirakawa Y."/>
            <person name="Hopkins J.F."/>
            <person name="Kuo A."/>
            <person name="Rensing S.A."/>
            <person name="Schmutz J."/>
            <person name="Symeonidi A."/>
            <person name="Elias M."/>
            <person name="Eveleigh R.J."/>
            <person name="Herman E.K."/>
            <person name="Klute M.J."/>
            <person name="Nakayama T."/>
            <person name="Obornik M."/>
            <person name="Reyes-Prieto A."/>
            <person name="Armbrust E.V."/>
            <person name="Aves S.J."/>
            <person name="Beiko R.G."/>
            <person name="Coutinho P."/>
            <person name="Dacks J.B."/>
            <person name="Durnford D.G."/>
            <person name="Fast N.M."/>
            <person name="Green B.R."/>
            <person name="Grisdale C.J."/>
            <person name="Hempel F."/>
            <person name="Henrissat B."/>
            <person name="Hoppner M.P."/>
            <person name="Ishida K."/>
            <person name="Kim E."/>
            <person name="Koreny L."/>
            <person name="Kroth P.G."/>
            <person name="Liu Y."/>
            <person name="Malik S.B."/>
            <person name="Maier U.G."/>
            <person name="McRose D."/>
            <person name="Mock T."/>
            <person name="Neilson J.A."/>
            <person name="Onodera N.T."/>
            <person name="Poole A.M."/>
            <person name="Pritham E.J."/>
            <person name="Richards T.A."/>
            <person name="Rocap G."/>
            <person name="Roy S.W."/>
            <person name="Sarai C."/>
            <person name="Schaack S."/>
            <person name="Shirato S."/>
            <person name="Slamovits C.H."/>
            <person name="Spencer D.F."/>
            <person name="Suzuki S."/>
            <person name="Worden A.Z."/>
            <person name="Zauner S."/>
            <person name="Barry K."/>
            <person name="Bell C."/>
            <person name="Bharti A.K."/>
            <person name="Crow J.A."/>
            <person name="Grimwood J."/>
            <person name="Kramer R."/>
            <person name="Lindquist E."/>
            <person name="Lucas S."/>
            <person name="Salamov A."/>
            <person name="McFadden G.I."/>
            <person name="Lane C.E."/>
            <person name="Keeling P.J."/>
            <person name="Gray M.W."/>
            <person name="Grigoriev I.V."/>
            <person name="Archibald J.M."/>
        </authorList>
    </citation>
    <scope>NUCLEOTIDE SEQUENCE</scope>
    <source>
        <strain evidence="22 24">CCMP2712</strain>
    </source>
</reference>
<dbReference type="eggNOG" id="KOG0543">
    <property type="taxonomic scope" value="Eukaryota"/>
</dbReference>
<protein>
    <recommendedName>
        <fullName evidence="18">peptidylprolyl isomerase</fullName>
        <ecNumber evidence="18">5.2.1.8</ecNumber>
    </recommendedName>
</protein>
<evidence type="ECO:0000256" key="10">
    <source>
        <dbReference type="ARBA" id="ARBA00022737"/>
    </source>
</evidence>
<evidence type="ECO:0000256" key="3">
    <source>
        <dbReference type="ARBA" id="ARBA00004173"/>
    </source>
</evidence>
<dbReference type="Pfam" id="PF00254">
    <property type="entry name" value="FKBP_C"/>
    <property type="match status" value="2"/>
</dbReference>
<evidence type="ECO:0000256" key="18">
    <source>
        <dbReference type="PROSITE-ProRule" id="PRU00277"/>
    </source>
</evidence>
<dbReference type="RefSeq" id="XP_005841518.1">
    <property type="nucleotide sequence ID" value="XM_005841461.1"/>
</dbReference>
<keyword evidence="10" id="KW-0677">Repeat</keyword>
<keyword evidence="11 19" id="KW-0802">TPR repeat</keyword>
<dbReference type="SUPFAM" id="SSF48452">
    <property type="entry name" value="TPR-like"/>
    <property type="match status" value="1"/>
</dbReference>
<dbReference type="STRING" id="905079.L1K2D4"/>
<evidence type="ECO:0000256" key="8">
    <source>
        <dbReference type="ARBA" id="ARBA00022553"/>
    </source>
</evidence>
<sequence>MEQSQPRYNANRLIGNRNRFLNYKLAVHDVPKALSVMRGGSVYDLEVMKGARDITGDGGVRKLIVSEGVHNEMPVNGDELFVYFNGSLACFDNGTTIVQGKNISGTELDLDMMKLWSEAVVVCCYLACSIVSCECTSSPACLGFQFDTSMAGESLQYPRSFVLGSGNTIKGWDIAARTMKRKERARVLVRSDYAYGAKGRKLYNGNEIPPNSTLMFELELLRWNEKDLNNDGGILISYNQKDHVDAAMGWRHPDINDDVLIMYRGMYNGIVFAASDGFQWVRLGEQNLVEGLEEVLTREAVQGGRYLVKLAPEYAYGSMGYHPLVPPNATVQFEIILKNWNSVHDMFGDGSLVVTCLGQPRQPYCPSCKDCCKVNISLEGIDSSGYVFYPLTNLTDVVIGNRDLPETIENALSFVKEGQRARIFVGREHSVDDMMRFPFGQYLQQDVTWEVVVHSVARSYKLTLQERLQAARIRKQWGNELIKNNRTQEALIKYDLSFDALKTVKDHQDASDMLRQLARGDFDYRNVIAECDAALNIKASCVKALFRRGQANLKLGNLVEANHDVKKCLELEPNNTAAKKLQVKLRAQQQLADKQSRQVFSKMMGGKDRRNGLQNLFSAIGSSIFGRKEGGEKQQQKAVGKMGRNEYAKNAGILLLELSLIPFLGGAYRLGGTLVTENKLLQPPASAPARAAPAAHQGKNGVLKAASAMRGSNGATPSPAVQSAAQGEEKAAVNGVKEAKEEPKESRKEEVVKDRSEPASASSVSAAAPREAGGRNFISALAMAMGGFLFPRGGRREEEIDRVNAIDNRPMQLKEFGDGKQLTMREILRMTKNRVAGET</sequence>
<dbReference type="InterPro" id="IPR013105">
    <property type="entry name" value="TPR_2"/>
</dbReference>
<keyword evidence="9" id="KW-0493">Microtubule</keyword>
<dbReference type="PANTHER" id="PTHR46512:SF9">
    <property type="entry name" value="PEPTIDYLPROLYL ISOMERASE"/>
    <property type="match status" value="1"/>
</dbReference>
<dbReference type="PaxDb" id="55529-EKX54538"/>
<evidence type="ECO:0000256" key="1">
    <source>
        <dbReference type="ARBA" id="ARBA00000971"/>
    </source>
</evidence>
<keyword evidence="12" id="KW-0007">Acetylation</keyword>
<evidence type="ECO:0000313" key="23">
    <source>
        <dbReference type="EnsemblProtists" id="EKX54538"/>
    </source>
</evidence>
<dbReference type="KEGG" id="gtt:GUITHDRAFT_100014"/>
<dbReference type="Gene3D" id="3.10.50.40">
    <property type="match status" value="2"/>
</dbReference>
<dbReference type="Gene3D" id="1.25.40.10">
    <property type="entry name" value="Tetratricopeptide repeat domain"/>
    <property type="match status" value="1"/>
</dbReference>
<evidence type="ECO:0000256" key="20">
    <source>
        <dbReference type="SAM" id="MobiDB-lite"/>
    </source>
</evidence>
<keyword evidence="6" id="KW-0488">Methylation</keyword>
<dbReference type="HOGENOM" id="CLU_339035_0_0_1"/>
<dbReference type="SUPFAM" id="SSF54534">
    <property type="entry name" value="FKBP-like"/>
    <property type="match status" value="2"/>
</dbReference>
<dbReference type="Proteomes" id="UP000011087">
    <property type="component" value="Unassembled WGS sequence"/>
</dbReference>
<keyword evidence="16 18" id="KW-0413">Isomerase</keyword>
<evidence type="ECO:0000256" key="15">
    <source>
        <dbReference type="ARBA" id="ARBA00023212"/>
    </source>
</evidence>
<dbReference type="GO" id="GO:0005739">
    <property type="term" value="C:mitochondrion"/>
    <property type="evidence" value="ECO:0007669"/>
    <property type="project" value="UniProtKB-SubCell"/>
</dbReference>
<evidence type="ECO:0000256" key="19">
    <source>
        <dbReference type="PROSITE-ProRule" id="PRU00339"/>
    </source>
</evidence>
<comment type="catalytic activity">
    <reaction evidence="1 18">
        <text>[protein]-peptidylproline (omega=180) = [protein]-peptidylproline (omega=0)</text>
        <dbReference type="Rhea" id="RHEA:16237"/>
        <dbReference type="Rhea" id="RHEA-COMP:10747"/>
        <dbReference type="Rhea" id="RHEA-COMP:10748"/>
        <dbReference type="ChEBI" id="CHEBI:83833"/>
        <dbReference type="ChEBI" id="CHEBI:83834"/>
        <dbReference type="EC" id="5.2.1.8"/>
    </reaction>
</comment>
<dbReference type="GeneID" id="17311059"/>
<feature type="repeat" description="TPR" evidence="19">
    <location>
        <begin position="542"/>
        <end position="575"/>
    </location>
</feature>
<gene>
    <name evidence="22" type="ORF">GUITHDRAFT_100014</name>
</gene>
<evidence type="ECO:0000256" key="9">
    <source>
        <dbReference type="ARBA" id="ARBA00022701"/>
    </source>
</evidence>
<dbReference type="PROSITE" id="PS50005">
    <property type="entry name" value="TPR"/>
    <property type="match status" value="1"/>
</dbReference>
<evidence type="ECO:0000256" key="11">
    <source>
        <dbReference type="ARBA" id="ARBA00022803"/>
    </source>
</evidence>
<evidence type="ECO:0000256" key="16">
    <source>
        <dbReference type="ARBA" id="ARBA00023235"/>
    </source>
</evidence>
<keyword evidence="7" id="KW-0963">Cytoplasm</keyword>
<evidence type="ECO:0000256" key="14">
    <source>
        <dbReference type="ARBA" id="ARBA00023128"/>
    </source>
</evidence>
<organism evidence="22">
    <name type="scientific">Guillardia theta (strain CCMP2712)</name>
    <name type="common">Cryptophyte</name>
    <dbReference type="NCBI Taxonomy" id="905079"/>
    <lineage>
        <taxon>Eukaryota</taxon>
        <taxon>Cryptophyceae</taxon>
        <taxon>Pyrenomonadales</taxon>
        <taxon>Geminigeraceae</taxon>
        <taxon>Guillardia</taxon>
    </lineage>
</organism>
<dbReference type="Pfam" id="PF07719">
    <property type="entry name" value="TPR_2"/>
    <property type="match status" value="1"/>
</dbReference>
<evidence type="ECO:0000256" key="5">
    <source>
        <dbReference type="ARBA" id="ARBA00004514"/>
    </source>
</evidence>
<evidence type="ECO:0000313" key="22">
    <source>
        <dbReference type="EMBL" id="EKX54538.1"/>
    </source>
</evidence>
<evidence type="ECO:0000256" key="12">
    <source>
        <dbReference type="ARBA" id="ARBA00022990"/>
    </source>
</evidence>
<evidence type="ECO:0000259" key="21">
    <source>
        <dbReference type="PROSITE" id="PS50059"/>
    </source>
</evidence>
<dbReference type="GO" id="GO:0005874">
    <property type="term" value="C:microtubule"/>
    <property type="evidence" value="ECO:0007669"/>
    <property type="project" value="UniProtKB-KW"/>
</dbReference>
<dbReference type="GO" id="GO:0005829">
    <property type="term" value="C:cytosol"/>
    <property type="evidence" value="ECO:0007669"/>
    <property type="project" value="UniProtKB-SubCell"/>
</dbReference>
<dbReference type="InterPro" id="IPR050754">
    <property type="entry name" value="FKBP4/5/8-like"/>
</dbReference>
<evidence type="ECO:0000256" key="7">
    <source>
        <dbReference type="ARBA" id="ARBA00022490"/>
    </source>
</evidence>
<keyword evidence="17" id="KW-0539">Nucleus</keyword>
<feature type="domain" description="PPIase FKBP-type" evidence="21">
    <location>
        <begin position="143"/>
        <end position="224"/>
    </location>
</feature>
<dbReference type="EnsemblProtists" id="EKX54538">
    <property type="protein sequence ID" value="EKX54538"/>
    <property type="gene ID" value="GUITHDRAFT_100014"/>
</dbReference>
<feature type="compositionally biased region" description="Polar residues" evidence="20">
    <location>
        <begin position="713"/>
        <end position="725"/>
    </location>
</feature>
<dbReference type="EC" id="5.2.1.8" evidence="18"/>
<dbReference type="InterPro" id="IPR001179">
    <property type="entry name" value="PPIase_FKBP_dom"/>
</dbReference>
<keyword evidence="24" id="KW-1185">Reference proteome</keyword>
<dbReference type="OrthoDB" id="433738at2759"/>
<reference evidence="23" key="3">
    <citation type="submission" date="2016-03" db="UniProtKB">
        <authorList>
            <consortium name="EnsemblProtists"/>
        </authorList>
    </citation>
    <scope>IDENTIFICATION</scope>
</reference>
<name>L1K2D4_GUITC</name>
<dbReference type="GO" id="GO:0003755">
    <property type="term" value="F:peptidyl-prolyl cis-trans isomerase activity"/>
    <property type="evidence" value="ECO:0007669"/>
    <property type="project" value="UniProtKB-KW"/>
</dbReference>
<comment type="subcellular location">
    <subcellularLocation>
        <location evidence="4">Cytoplasm</location>
        <location evidence="4">Cytoskeleton</location>
    </subcellularLocation>
    <subcellularLocation>
        <location evidence="5">Cytoplasm</location>
        <location evidence="5">Cytosol</location>
    </subcellularLocation>
    <subcellularLocation>
        <location evidence="3">Mitochondrion</location>
    </subcellularLocation>
    <subcellularLocation>
        <location evidence="2">Nucleus</location>
    </subcellularLocation>
</comment>
<keyword evidence="13 18" id="KW-0697">Rotamase</keyword>
<dbReference type="AlphaFoldDB" id="L1K2D4"/>
<accession>L1K2D4</accession>
<evidence type="ECO:0000256" key="6">
    <source>
        <dbReference type="ARBA" id="ARBA00022481"/>
    </source>
</evidence>
<reference evidence="24" key="2">
    <citation type="submission" date="2012-11" db="EMBL/GenBank/DDBJ databases">
        <authorList>
            <person name="Kuo A."/>
            <person name="Curtis B.A."/>
            <person name="Tanifuji G."/>
            <person name="Burki F."/>
            <person name="Gruber A."/>
            <person name="Irimia M."/>
            <person name="Maruyama S."/>
            <person name="Arias M.C."/>
            <person name="Ball S.G."/>
            <person name="Gile G.H."/>
            <person name="Hirakawa Y."/>
            <person name="Hopkins J.F."/>
            <person name="Rensing S.A."/>
            <person name="Schmutz J."/>
            <person name="Symeonidi A."/>
            <person name="Elias M."/>
            <person name="Eveleigh R.J."/>
            <person name="Herman E.K."/>
            <person name="Klute M.J."/>
            <person name="Nakayama T."/>
            <person name="Obornik M."/>
            <person name="Reyes-Prieto A."/>
            <person name="Armbrust E.V."/>
            <person name="Aves S.J."/>
            <person name="Beiko R.G."/>
            <person name="Coutinho P."/>
            <person name="Dacks J.B."/>
            <person name="Durnford D.G."/>
            <person name="Fast N.M."/>
            <person name="Green B.R."/>
            <person name="Grisdale C."/>
            <person name="Hempe F."/>
            <person name="Henrissat B."/>
            <person name="Hoppner M.P."/>
            <person name="Ishida K.-I."/>
            <person name="Kim E."/>
            <person name="Koreny L."/>
            <person name="Kroth P.G."/>
            <person name="Liu Y."/>
            <person name="Malik S.-B."/>
            <person name="Maier U.G."/>
            <person name="McRose D."/>
            <person name="Mock T."/>
            <person name="Neilson J.A."/>
            <person name="Onodera N.T."/>
            <person name="Poole A.M."/>
            <person name="Pritham E.J."/>
            <person name="Richards T.A."/>
            <person name="Rocap G."/>
            <person name="Roy S.W."/>
            <person name="Sarai C."/>
            <person name="Schaack S."/>
            <person name="Shirato S."/>
            <person name="Slamovits C.H."/>
            <person name="Spencer D.F."/>
            <person name="Suzuki S."/>
            <person name="Worden A.Z."/>
            <person name="Zauner S."/>
            <person name="Barry K."/>
            <person name="Bell C."/>
            <person name="Bharti A.K."/>
            <person name="Crow J.A."/>
            <person name="Grimwood J."/>
            <person name="Kramer R."/>
            <person name="Lindquist E."/>
            <person name="Lucas S."/>
            <person name="Salamov A."/>
            <person name="McFadden G.I."/>
            <person name="Lane C.E."/>
            <person name="Keeling P.J."/>
            <person name="Gray M.W."/>
            <person name="Grigoriev I.V."/>
            <person name="Archibald J.M."/>
        </authorList>
    </citation>
    <scope>NUCLEOTIDE SEQUENCE</scope>
    <source>
        <strain evidence="24">CCMP2712</strain>
    </source>
</reference>
<keyword evidence="15" id="KW-0206">Cytoskeleton</keyword>
<feature type="compositionally biased region" description="Basic and acidic residues" evidence="20">
    <location>
        <begin position="727"/>
        <end position="757"/>
    </location>
</feature>
<keyword evidence="14" id="KW-0496">Mitochondrion</keyword>
<proteinExistence type="predicted"/>
<dbReference type="InterPro" id="IPR046357">
    <property type="entry name" value="PPIase_dom_sf"/>
</dbReference>
<dbReference type="SMART" id="SM00028">
    <property type="entry name" value="TPR"/>
    <property type="match status" value="2"/>
</dbReference>
<dbReference type="PROSITE" id="PS50059">
    <property type="entry name" value="FKBP_PPIASE"/>
    <property type="match status" value="2"/>
</dbReference>
<evidence type="ECO:0000256" key="17">
    <source>
        <dbReference type="ARBA" id="ARBA00023242"/>
    </source>
</evidence>
<keyword evidence="8" id="KW-0597">Phosphoprotein</keyword>
<dbReference type="InterPro" id="IPR019734">
    <property type="entry name" value="TPR_rpt"/>
</dbReference>
<feature type="domain" description="PPIase FKBP-type" evidence="21">
    <location>
        <begin position="256"/>
        <end position="341"/>
    </location>
</feature>
<evidence type="ECO:0000256" key="13">
    <source>
        <dbReference type="ARBA" id="ARBA00023110"/>
    </source>
</evidence>
<feature type="compositionally biased region" description="Low complexity" evidence="20">
    <location>
        <begin position="758"/>
        <end position="770"/>
    </location>
</feature>
<feature type="region of interest" description="Disordered" evidence="20">
    <location>
        <begin position="708"/>
        <end position="770"/>
    </location>
</feature>
<evidence type="ECO:0000256" key="2">
    <source>
        <dbReference type="ARBA" id="ARBA00004123"/>
    </source>
</evidence>
<evidence type="ECO:0000313" key="24">
    <source>
        <dbReference type="Proteomes" id="UP000011087"/>
    </source>
</evidence>
<dbReference type="InterPro" id="IPR011990">
    <property type="entry name" value="TPR-like_helical_dom_sf"/>
</dbReference>
<dbReference type="PANTHER" id="PTHR46512">
    <property type="entry name" value="PEPTIDYLPROLYL ISOMERASE"/>
    <property type="match status" value="1"/>
</dbReference>
<dbReference type="EMBL" id="JH992967">
    <property type="protein sequence ID" value="EKX54538.1"/>
    <property type="molecule type" value="Genomic_DNA"/>
</dbReference>
<dbReference type="GO" id="GO:0005634">
    <property type="term" value="C:nucleus"/>
    <property type="evidence" value="ECO:0007669"/>
    <property type="project" value="UniProtKB-SubCell"/>
</dbReference>
<evidence type="ECO:0000256" key="4">
    <source>
        <dbReference type="ARBA" id="ARBA00004245"/>
    </source>
</evidence>